<dbReference type="AlphaFoldDB" id="A0A0A9F806"/>
<dbReference type="EMBL" id="GBRH01193493">
    <property type="protein sequence ID" value="JAE04403.1"/>
    <property type="molecule type" value="Transcribed_RNA"/>
</dbReference>
<evidence type="ECO:0000313" key="1">
    <source>
        <dbReference type="EMBL" id="JAE04403.1"/>
    </source>
</evidence>
<reference evidence="1" key="2">
    <citation type="journal article" date="2015" name="Data Brief">
        <title>Shoot transcriptome of the giant reed, Arundo donax.</title>
        <authorList>
            <person name="Barrero R.A."/>
            <person name="Guerrero F.D."/>
            <person name="Moolhuijzen P."/>
            <person name="Goolsby J.A."/>
            <person name="Tidwell J."/>
            <person name="Bellgard S.E."/>
            <person name="Bellgard M.I."/>
        </authorList>
    </citation>
    <scope>NUCLEOTIDE SEQUENCE</scope>
    <source>
        <tissue evidence="1">Shoot tissue taken approximately 20 cm above the soil surface</tissue>
    </source>
</reference>
<organism evidence="1">
    <name type="scientific">Arundo donax</name>
    <name type="common">Giant reed</name>
    <name type="synonym">Donax arundinaceus</name>
    <dbReference type="NCBI Taxonomy" id="35708"/>
    <lineage>
        <taxon>Eukaryota</taxon>
        <taxon>Viridiplantae</taxon>
        <taxon>Streptophyta</taxon>
        <taxon>Embryophyta</taxon>
        <taxon>Tracheophyta</taxon>
        <taxon>Spermatophyta</taxon>
        <taxon>Magnoliopsida</taxon>
        <taxon>Liliopsida</taxon>
        <taxon>Poales</taxon>
        <taxon>Poaceae</taxon>
        <taxon>PACMAD clade</taxon>
        <taxon>Arundinoideae</taxon>
        <taxon>Arundineae</taxon>
        <taxon>Arundo</taxon>
    </lineage>
</organism>
<proteinExistence type="predicted"/>
<accession>A0A0A9F806</accession>
<sequence>MRKHSPLARERQKPLRPTRFSCRSDVSIRRPFKKSASSDLQLLLLMLLTATTEPSRMIPLYVAAKLLLPSKLTSEKYCVAHSTSSRLNRTLGEPSGDNLAPCCDPSDEVSQPLEYSTLISEEALL</sequence>
<protein>
    <submittedName>
        <fullName evidence="1">Uncharacterized protein</fullName>
    </submittedName>
</protein>
<reference evidence="1" key="1">
    <citation type="submission" date="2014-09" db="EMBL/GenBank/DDBJ databases">
        <authorList>
            <person name="Magalhaes I.L.F."/>
            <person name="Oliveira U."/>
            <person name="Santos F.R."/>
            <person name="Vidigal T.H.D.A."/>
            <person name="Brescovit A.D."/>
            <person name="Santos A.J."/>
        </authorList>
    </citation>
    <scope>NUCLEOTIDE SEQUENCE</scope>
    <source>
        <tissue evidence="1">Shoot tissue taken approximately 20 cm above the soil surface</tissue>
    </source>
</reference>
<name>A0A0A9F806_ARUDO</name>